<feature type="compositionally biased region" description="Basic and acidic residues" evidence="2">
    <location>
        <begin position="104"/>
        <end position="114"/>
    </location>
</feature>
<feature type="region of interest" description="Disordered" evidence="2">
    <location>
        <begin position="89"/>
        <end position="114"/>
    </location>
</feature>
<evidence type="ECO:0000313" key="5">
    <source>
        <dbReference type="Proteomes" id="UP001374535"/>
    </source>
</evidence>
<dbReference type="GO" id="GO:0015297">
    <property type="term" value="F:antiporter activity"/>
    <property type="evidence" value="ECO:0007669"/>
    <property type="project" value="InterPro"/>
</dbReference>
<keyword evidence="5" id="KW-1185">Reference proteome</keyword>
<evidence type="ECO:0000313" key="4">
    <source>
        <dbReference type="EMBL" id="WVZ20852.1"/>
    </source>
</evidence>
<dbReference type="Proteomes" id="UP001374535">
    <property type="component" value="Chromosome 2"/>
</dbReference>
<sequence>MELAFPIVFTTLIFYACFMVSMLFMEHLGNLELAARSLGMAFANIIGYSVLSGLMLGMEPLCSQAFGAKRMNVLCGACDGPTSGGDVVVVDDRTGSSMSNSQPSEHHSTGGGDERSNSLLANARCSFCFTCCFGSRHRSAVVGFAWWERVRATSSLSESHTEPATGSPASRRWWSPGATAFMKVREWSELAAGPRWKTFIRRFNRSRSGGSRHAPGKYQYDPLSYALNFDEGHNGDFDDEGYDGLRNFSTRYAAAPPLKSVPTNSNQDVAVLG</sequence>
<dbReference type="EMBL" id="CP144699">
    <property type="protein sequence ID" value="WVZ20852.1"/>
    <property type="molecule type" value="Genomic_DNA"/>
</dbReference>
<name>A0AAQ3S800_VIGMU</name>
<reference evidence="4 5" key="1">
    <citation type="journal article" date="2023" name="Life. Sci Alliance">
        <title>Evolutionary insights into 3D genome organization and epigenetic landscape of Vigna mungo.</title>
        <authorList>
            <person name="Junaid A."/>
            <person name="Singh B."/>
            <person name="Bhatia S."/>
        </authorList>
    </citation>
    <scope>NUCLEOTIDE SEQUENCE [LARGE SCALE GENOMIC DNA]</scope>
    <source>
        <strain evidence="4">Urdbean</strain>
    </source>
</reference>
<comment type="similarity">
    <text evidence="1">Belongs to the multi antimicrobial extrusion (MATE) (TC 2.A.66.1) family.</text>
</comment>
<organism evidence="4 5">
    <name type="scientific">Vigna mungo</name>
    <name type="common">Black gram</name>
    <name type="synonym">Phaseolus mungo</name>
    <dbReference type="NCBI Taxonomy" id="3915"/>
    <lineage>
        <taxon>Eukaryota</taxon>
        <taxon>Viridiplantae</taxon>
        <taxon>Streptophyta</taxon>
        <taxon>Embryophyta</taxon>
        <taxon>Tracheophyta</taxon>
        <taxon>Spermatophyta</taxon>
        <taxon>Magnoliopsida</taxon>
        <taxon>eudicotyledons</taxon>
        <taxon>Gunneridae</taxon>
        <taxon>Pentapetalae</taxon>
        <taxon>rosids</taxon>
        <taxon>fabids</taxon>
        <taxon>Fabales</taxon>
        <taxon>Fabaceae</taxon>
        <taxon>Papilionoideae</taxon>
        <taxon>50 kb inversion clade</taxon>
        <taxon>NPAAA clade</taxon>
        <taxon>indigoferoid/millettioid clade</taxon>
        <taxon>Phaseoleae</taxon>
        <taxon>Vigna</taxon>
    </lineage>
</organism>
<accession>A0AAQ3S800</accession>
<dbReference type="Pfam" id="PF01554">
    <property type="entry name" value="MatE"/>
    <property type="match status" value="1"/>
</dbReference>
<keyword evidence="3" id="KW-0472">Membrane</keyword>
<evidence type="ECO:0000256" key="1">
    <source>
        <dbReference type="ARBA" id="ARBA00010199"/>
    </source>
</evidence>
<feature type="transmembrane region" description="Helical" evidence="3">
    <location>
        <begin position="6"/>
        <end position="25"/>
    </location>
</feature>
<proteinExistence type="inferred from homology"/>
<dbReference type="GO" id="GO:0016020">
    <property type="term" value="C:membrane"/>
    <property type="evidence" value="ECO:0007669"/>
    <property type="project" value="InterPro"/>
</dbReference>
<dbReference type="GO" id="GO:0042910">
    <property type="term" value="F:xenobiotic transmembrane transporter activity"/>
    <property type="evidence" value="ECO:0007669"/>
    <property type="project" value="InterPro"/>
</dbReference>
<protein>
    <submittedName>
        <fullName evidence="4">Uncharacterized protein</fullName>
    </submittedName>
</protein>
<feature type="transmembrane region" description="Helical" evidence="3">
    <location>
        <begin position="37"/>
        <end position="58"/>
    </location>
</feature>
<dbReference type="PANTHER" id="PTHR47076:SF9">
    <property type="entry name" value="NHL DOMAIN PROTEIN"/>
    <property type="match status" value="1"/>
</dbReference>
<dbReference type="AlphaFoldDB" id="A0AAQ3S800"/>
<evidence type="ECO:0000256" key="3">
    <source>
        <dbReference type="SAM" id="Phobius"/>
    </source>
</evidence>
<dbReference type="PANTHER" id="PTHR47076">
    <property type="entry name" value="NHL DOMAIN PROTEIN"/>
    <property type="match status" value="1"/>
</dbReference>
<dbReference type="InterPro" id="IPR002528">
    <property type="entry name" value="MATE_fam"/>
</dbReference>
<evidence type="ECO:0000256" key="2">
    <source>
        <dbReference type="SAM" id="MobiDB-lite"/>
    </source>
</evidence>
<keyword evidence="3" id="KW-1133">Transmembrane helix</keyword>
<keyword evidence="3" id="KW-0812">Transmembrane</keyword>
<gene>
    <name evidence="4" type="ORF">V8G54_008174</name>
</gene>